<feature type="binding site" evidence="8">
    <location>
        <begin position="152"/>
        <end position="157"/>
    </location>
    <ligand>
        <name>NADP(+)</name>
        <dbReference type="ChEBI" id="CHEBI:58349"/>
    </ligand>
</feature>
<dbReference type="InterPro" id="IPR013708">
    <property type="entry name" value="Shikimate_DH-bd_N"/>
</dbReference>
<feature type="binding site" evidence="8">
    <location>
        <begin position="128"/>
        <end position="132"/>
    </location>
    <ligand>
        <name>NADP(+)</name>
        <dbReference type="ChEBI" id="CHEBI:58349"/>
    </ligand>
</feature>
<sequence>MTDRYAVIGNPIEHSKSPLIHTAFAQQTGESLTYERLLGKLGGFEADVRNFFATGGCGLNVTVPFKEQAWALSDERSLRAESAGAVNTLIQLEDGRIRGDNTDGAGLVRDLSVNHGYLLSGCRILLLGAGGASKGVVRPLLECGPEKLVIANRTAGKARQLADALGSLGPVEGIGLDELDGRQFDLIINGTAAGLTGEVPPLPDNLLAPGGWTYDMMYGSEPTAFVRWGQQHRATRALDGLGMLVEQAAESFFLWRGVRPETAEVMAQLRAM</sequence>
<evidence type="ECO:0000256" key="7">
    <source>
        <dbReference type="ARBA" id="ARBA00049442"/>
    </source>
</evidence>
<feature type="binding site" evidence="8">
    <location>
        <begin position="15"/>
        <end position="17"/>
    </location>
    <ligand>
        <name>shikimate</name>
        <dbReference type="ChEBI" id="CHEBI:36208"/>
    </ligand>
</feature>
<dbReference type="InterPro" id="IPR046346">
    <property type="entry name" value="Aminoacid_DH-like_N_sf"/>
</dbReference>
<dbReference type="Pfam" id="PF18317">
    <property type="entry name" value="SDH_C"/>
    <property type="match status" value="1"/>
</dbReference>
<feature type="active site" description="Proton acceptor" evidence="8">
    <location>
        <position position="66"/>
    </location>
</feature>
<dbReference type="RefSeq" id="WP_144358048.1">
    <property type="nucleotide sequence ID" value="NZ_VMNH01000005.1"/>
</dbReference>
<dbReference type="PANTHER" id="PTHR21089:SF1">
    <property type="entry name" value="BIFUNCTIONAL 3-DEHYDROQUINATE DEHYDRATASE_SHIKIMATE DEHYDROGENASE, CHLOROPLASTIC"/>
    <property type="match status" value="1"/>
</dbReference>
<dbReference type="FunFam" id="3.40.50.10860:FF:000006">
    <property type="entry name" value="Shikimate dehydrogenase (NADP(+))"/>
    <property type="match status" value="1"/>
</dbReference>
<keyword evidence="3 8" id="KW-0028">Amino-acid biosynthesis</keyword>
<feature type="domain" description="Shikimate dehydrogenase substrate binding N-terminal" evidence="10">
    <location>
        <begin position="7"/>
        <end position="89"/>
    </location>
</feature>
<feature type="binding site" evidence="8">
    <location>
        <position position="247"/>
    </location>
    <ligand>
        <name>shikimate</name>
        <dbReference type="ChEBI" id="CHEBI:36208"/>
    </ligand>
</feature>
<feature type="binding site" evidence="8">
    <location>
        <position position="218"/>
    </location>
    <ligand>
        <name>shikimate</name>
        <dbReference type="ChEBI" id="CHEBI:36208"/>
    </ligand>
</feature>
<dbReference type="Pfam" id="PF08501">
    <property type="entry name" value="Shikimate_dh_N"/>
    <property type="match status" value="1"/>
</dbReference>
<feature type="binding site" evidence="8">
    <location>
        <position position="103"/>
    </location>
    <ligand>
        <name>shikimate</name>
        <dbReference type="ChEBI" id="CHEBI:36208"/>
    </ligand>
</feature>
<dbReference type="GO" id="GO:0009073">
    <property type="term" value="P:aromatic amino acid family biosynthetic process"/>
    <property type="evidence" value="ECO:0007669"/>
    <property type="project" value="UniProtKB-KW"/>
</dbReference>
<dbReference type="Proteomes" id="UP000316649">
    <property type="component" value="Unassembled WGS sequence"/>
</dbReference>
<evidence type="ECO:0000256" key="2">
    <source>
        <dbReference type="ARBA" id="ARBA00012962"/>
    </source>
</evidence>
<reference evidence="12 13" key="1">
    <citation type="submission" date="2019-07" db="EMBL/GenBank/DDBJ databases">
        <title>The pathways for chlorine oxyanion respiration interact through the shared metabolite chlorate.</title>
        <authorList>
            <person name="Barnum T.P."/>
            <person name="Cheng Y."/>
            <person name="Hill K.A."/>
            <person name="Lucas L.N."/>
            <person name="Carlson H.K."/>
            <person name="Coates J.D."/>
        </authorList>
    </citation>
    <scope>NUCLEOTIDE SEQUENCE [LARGE SCALE GENOMIC DNA]</scope>
    <source>
        <strain evidence="12 13">BK-1</strain>
    </source>
</reference>
<comment type="subunit">
    <text evidence="8">Homodimer.</text>
</comment>
<dbReference type="Gene3D" id="3.40.50.720">
    <property type="entry name" value="NAD(P)-binding Rossmann-like Domain"/>
    <property type="match status" value="1"/>
</dbReference>
<evidence type="ECO:0000256" key="1">
    <source>
        <dbReference type="ARBA" id="ARBA00004871"/>
    </source>
</evidence>
<dbReference type="EMBL" id="VMNH01000005">
    <property type="protein sequence ID" value="TVO76919.1"/>
    <property type="molecule type" value="Genomic_DNA"/>
</dbReference>
<dbReference type="NCBIfam" id="NF001310">
    <property type="entry name" value="PRK00258.1-2"/>
    <property type="match status" value="1"/>
</dbReference>
<dbReference type="GO" id="GO:0019632">
    <property type="term" value="P:shikimate metabolic process"/>
    <property type="evidence" value="ECO:0007669"/>
    <property type="project" value="InterPro"/>
</dbReference>
<dbReference type="GO" id="GO:0004764">
    <property type="term" value="F:shikimate 3-dehydrogenase (NADP+) activity"/>
    <property type="evidence" value="ECO:0007669"/>
    <property type="project" value="UniProtKB-UniRule"/>
</dbReference>
<dbReference type="InterPro" id="IPR036291">
    <property type="entry name" value="NAD(P)-bd_dom_sf"/>
</dbReference>
<evidence type="ECO:0000313" key="12">
    <source>
        <dbReference type="EMBL" id="TVO76919.1"/>
    </source>
</evidence>
<dbReference type="Gene3D" id="3.40.50.10860">
    <property type="entry name" value="Leucine Dehydrogenase, chain A, domain 1"/>
    <property type="match status" value="1"/>
</dbReference>
<dbReference type="OrthoDB" id="9776868at2"/>
<comment type="function">
    <text evidence="8">Involved in the biosynthesis of the chorismate, which leads to the biosynthesis of aromatic amino acids. Catalyzes the reversible NADPH linked reduction of 3-dehydroshikimate (DHSA) to yield shikimate (SA).</text>
</comment>
<evidence type="ECO:0000256" key="3">
    <source>
        <dbReference type="ARBA" id="ARBA00022605"/>
    </source>
</evidence>
<feature type="binding site" evidence="8">
    <location>
        <position position="240"/>
    </location>
    <ligand>
        <name>NADP(+)</name>
        <dbReference type="ChEBI" id="CHEBI:58349"/>
    </ligand>
</feature>
<keyword evidence="6 8" id="KW-0057">Aromatic amino acid biosynthesis</keyword>
<dbReference type="InterPro" id="IPR022893">
    <property type="entry name" value="Shikimate_DH_fam"/>
</dbReference>
<keyword evidence="13" id="KW-1185">Reference proteome</keyword>
<dbReference type="GO" id="GO:0008652">
    <property type="term" value="P:amino acid biosynthetic process"/>
    <property type="evidence" value="ECO:0007669"/>
    <property type="project" value="UniProtKB-KW"/>
</dbReference>
<dbReference type="AlphaFoldDB" id="A0A557SHM4"/>
<dbReference type="SUPFAM" id="SSF53223">
    <property type="entry name" value="Aminoacid dehydrogenase-like, N-terminal domain"/>
    <property type="match status" value="1"/>
</dbReference>
<proteinExistence type="inferred from homology"/>
<feature type="domain" description="Quinate/shikimate 5-dehydrogenase/glutamyl-tRNA reductase" evidence="9">
    <location>
        <begin position="119"/>
        <end position="193"/>
    </location>
</feature>
<dbReference type="GO" id="GO:0005829">
    <property type="term" value="C:cytosol"/>
    <property type="evidence" value="ECO:0007669"/>
    <property type="project" value="TreeGrafter"/>
</dbReference>
<evidence type="ECO:0000259" key="11">
    <source>
        <dbReference type="Pfam" id="PF18317"/>
    </source>
</evidence>
<feature type="binding site" evidence="8">
    <location>
        <position position="62"/>
    </location>
    <ligand>
        <name>shikimate</name>
        <dbReference type="ChEBI" id="CHEBI:36208"/>
    </ligand>
</feature>
<dbReference type="InterPro" id="IPR011342">
    <property type="entry name" value="Shikimate_DH"/>
</dbReference>
<accession>A0A557SHM4</accession>
<keyword evidence="5 8" id="KW-0560">Oxidoreductase</keyword>
<dbReference type="InterPro" id="IPR041121">
    <property type="entry name" value="SDH_C"/>
</dbReference>
<evidence type="ECO:0000256" key="4">
    <source>
        <dbReference type="ARBA" id="ARBA00022857"/>
    </source>
</evidence>
<comment type="caution">
    <text evidence="12">The sequence shown here is derived from an EMBL/GenBank/DDBJ whole genome shotgun (WGS) entry which is preliminary data.</text>
</comment>
<evidence type="ECO:0000313" key="13">
    <source>
        <dbReference type="Proteomes" id="UP000316649"/>
    </source>
</evidence>
<evidence type="ECO:0000259" key="9">
    <source>
        <dbReference type="Pfam" id="PF01488"/>
    </source>
</evidence>
<feature type="binding site" evidence="8">
    <location>
        <position position="87"/>
    </location>
    <ligand>
        <name>shikimate</name>
        <dbReference type="ChEBI" id="CHEBI:36208"/>
    </ligand>
</feature>
<dbReference type="InterPro" id="IPR006151">
    <property type="entry name" value="Shikm_DH/Glu-tRNA_Rdtase"/>
</dbReference>
<evidence type="ECO:0000256" key="5">
    <source>
        <dbReference type="ARBA" id="ARBA00023002"/>
    </source>
</evidence>
<comment type="similarity">
    <text evidence="8">Belongs to the shikimate dehydrogenase family.</text>
</comment>
<organism evidence="12 13">
    <name type="scientific">Sedimenticola selenatireducens</name>
    <dbReference type="NCBI Taxonomy" id="191960"/>
    <lineage>
        <taxon>Bacteria</taxon>
        <taxon>Pseudomonadati</taxon>
        <taxon>Pseudomonadota</taxon>
        <taxon>Gammaproteobacteria</taxon>
        <taxon>Chromatiales</taxon>
        <taxon>Sedimenticolaceae</taxon>
        <taxon>Sedimenticola</taxon>
    </lineage>
</organism>
<evidence type="ECO:0000256" key="8">
    <source>
        <dbReference type="HAMAP-Rule" id="MF_00222"/>
    </source>
</evidence>
<gene>
    <name evidence="8 12" type="primary">aroE</name>
    <name evidence="12" type="ORF">FHP88_05700</name>
</gene>
<protein>
    <recommendedName>
        <fullName evidence="2 8">Shikimate dehydrogenase (NADP(+))</fullName>
        <shortName evidence="8">SDH</shortName>
        <ecNumber evidence="2 8">1.1.1.25</ecNumber>
    </recommendedName>
</protein>
<comment type="caution">
    <text evidence="8">Lacks conserved residue(s) required for the propagation of feature annotation.</text>
</comment>
<name>A0A557SHM4_9GAMM</name>
<dbReference type="PANTHER" id="PTHR21089">
    <property type="entry name" value="SHIKIMATE DEHYDROGENASE"/>
    <property type="match status" value="1"/>
</dbReference>
<comment type="pathway">
    <text evidence="1 8">Metabolic intermediate biosynthesis; chorismate biosynthesis; chorismate from D-erythrose 4-phosphate and phosphoenolpyruvate: step 4/7.</text>
</comment>
<dbReference type="FunFam" id="3.40.50.720:FF:000104">
    <property type="entry name" value="Shikimate dehydrogenase (NADP(+))"/>
    <property type="match status" value="1"/>
</dbReference>
<feature type="binding site" evidence="8">
    <location>
        <position position="216"/>
    </location>
    <ligand>
        <name>NADP(+)</name>
        <dbReference type="ChEBI" id="CHEBI:58349"/>
    </ligand>
</feature>
<dbReference type="CDD" id="cd01065">
    <property type="entry name" value="NAD_bind_Shikimate_DH"/>
    <property type="match status" value="1"/>
</dbReference>
<dbReference type="UniPathway" id="UPA00053">
    <property type="reaction ID" value="UER00087"/>
</dbReference>
<dbReference type="GO" id="GO:0050661">
    <property type="term" value="F:NADP binding"/>
    <property type="evidence" value="ECO:0007669"/>
    <property type="project" value="InterPro"/>
</dbReference>
<dbReference type="GO" id="GO:0009423">
    <property type="term" value="P:chorismate biosynthetic process"/>
    <property type="evidence" value="ECO:0007669"/>
    <property type="project" value="UniProtKB-UniRule"/>
</dbReference>
<dbReference type="HAMAP" id="MF_00222">
    <property type="entry name" value="Shikimate_DH_AroE"/>
    <property type="match status" value="1"/>
</dbReference>
<dbReference type="Pfam" id="PF01488">
    <property type="entry name" value="Shikimate_DH"/>
    <property type="match status" value="1"/>
</dbReference>
<dbReference type="EC" id="1.1.1.25" evidence="2 8"/>
<comment type="catalytic activity">
    <reaction evidence="7 8">
        <text>shikimate + NADP(+) = 3-dehydroshikimate + NADPH + H(+)</text>
        <dbReference type="Rhea" id="RHEA:17737"/>
        <dbReference type="ChEBI" id="CHEBI:15378"/>
        <dbReference type="ChEBI" id="CHEBI:16630"/>
        <dbReference type="ChEBI" id="CHEBI:36208"/>
        <dbReference type="ChEBI" id="CHEBI:57783"/>
        <dbReference type="ChEBI" id="CHEBI:58349"/>
        <dbReference type="EC" id="1.1.1.25"/>
    </reaction>
</comment>
<feature type="domain" description="SDH C-terminal" evidence="11">
    <location>
        <begin position="240"/>
        <end position="270"/>
    </location>
</feature>
<evidence type="ECO:0000259" key="10">
    <source>
        <dbReference type="Pfam" id="PF08501"/>
    </source>
</evidence>
<evidence type="ECO:0000256" key="6">
    <source>
        <dbReference type="ARBA" id="ARBA00023141"/>
    </source>
</evidence>
<dbReference type="SUPFAM" id="SSF51735">
    <property type="entry name" value="NAD(P)-binding Rossmann-fold domains"/>
    <property type="match status" value="1"/>
</dbReference>
<dbReference type="NCBIfam" id="TIGR00507">
    <property type="entry name" value="aroE"/>
    <property type="match status" value="1"/>
</dbReference>
<keyword evidence="4 8" id="KW-0521">NADP</keyword>